<sequence length="530" mass="57681">MVDSTPLLLSHSHSEPPPPPTPTPNHPTLNDIFEQYLGGFGWVQFSQVLLVSLAWIFECQQTFITIFTDEEPSWHCIDQTSCNSHANICNLSPNTWVWDQPAHTSIISDWSLQCASSFIAGLPSSCLFLGCVIGGFVLGSLADSLGRKNLLTLSCLIMSIPAFLISFCSNLWLYSALKFVSGFGRAGIGACVLVLSSEIVGKRWRGQVGLSGLLLSTIGFLSLPAIAFLNRGSSWRVLYLWTSVPAILYAIIVHFFVYESPRWLIMQGREQEAITALVKLSPSHDDEASIDLKKILIATVTPSSLSTKSNLLSSIKLLLEYRWALKRLLATMVVGFGVGIMYYGMPLNLENLSFDLYLSVALNALMELPAALFVLAFIGRWSKKSFVLVSAIVSGGCSVMCAAVATIVDGGGDGWWKALQVGLELVSFLSACVALGVLTIYVLELFPTKVRNSATSLVRQAQVLSGVVSPQLVGCGKYNPFWSYGVFGLLISFCGLFVIFLPHTNDVIFSDSLEEQENNEKAVSNSVNGA</sequence>
<accession>A0ACC0FU66</accession>
<keyword evidence="2" id="KW-1185">Reference proteome</keyword>
<name>A0ACC0FU66_9ERIC</name>
<reference evidence="1 2" key="1">
    <citation type="journal article" date="2022" name="Plant J.">
        <title>Chromosome-level genome of Camellia lanceoleosa provides a valuable resource for understanding genome evolution and self-incompatibility.</title>
        <authorList>
            <person name="Gong W."/>
            <person name="Xiao S."/>
            <person name="Wang L."/>
            <person name="Liao Z."/>
            <person name="Chang Y."/>
            <person name="Mo W."/>
            <person name="Hu G."/>
            <person name="Li W."/>
            <person name="Zhao G."/>
            <person name="Zhu H."/>
            <person name="Hu X."/>
            <person name="Ji K."/>
            <person name="Xiang X."/>
            <person name="Song Q."/>
            <person name="Yuan D."/>
            <person name="Jin S."/>
            <person name="Zhang L."/>
        </authorList>
    </citation>
    <scope>NUCLEOTIDE SEQUENCE [LARGE SCALE GENOMIC DNA]</scope>
    <source>
        <strain evidence="1">SQ_2022a</strain>
    </source>
</reference>
<comment type="caution">
    <text evidence="1">The sequence shown here is derived from an EMBL/GenBank/DDBJ whole genome shotgun (WGS) entry which is preliminary data.</text>
</comment>
<evidence type="ECO:0000313" key="2">
    <source>
        <dbReference type="Proteomes" id="UP001060215"/>
    </source>
</evidence>
<dbReference type="Proteomes" id="UP001060215">
    <property type="component" value="Chromosome 13"/>
</dbReference>
<organism evidence="1 2">
    <name type="scientific">Camellia lanceoleosa</name>
    <dbReference type="NCBI Taxonomy" id="1840588"/>
    <lineage>
        <taxon>Eukaryota</taxon>
        <taxon>Viridiplantae</taxon>
        <taxon>Streptophyta</taxon>
        <taxon>Embryophyta</taxon>
        <taxon>Tracheophyta</taxon>
        <taxon>Spermatophyta</taxon>
        <taxon>Magnoliopsida</taxon>
        <taxon>eudicotyledons</taxon>
        <taxon>Gunneridae</taxon>
        <taxon>Pentapetalae</taxon>
        <taxon>asterids</taxon>
        <taxon>Ericales</taxon>
        <taxon>Theaceae</taxon>
        <taxon>Camellia</taxon>
    </lineage>
</organism>
<protein>
    <submittedName>
        <fullName evidence="1">Organic cation/carnitine transporter 2</fullName>
    </submittedName>
</protein>
<proteinExistence type="predicted"/>
<dbReference type="EMBL" id="CM045770">
    <property type="protein sequence ID" value="KAI7991637.1"/>
    <property type="molecule type" value="Genomic_DNA"/>
</dbReference>
<gene>
    <name evidence="1" type="ORF">LOK49_LG12G00654</name>
</gene>
<evidence type="ECO:0000313" key="1">
    <source>
        <dbReference type="EMBL" id="KAI7991637.1"/>
    </source>
</evidence>